<keyword evidence="6 8" id="KW-0472">Membrane</keyword>
<dbReference type="PANTHER" id="PTHR30561:SF1">
    <property type="entry name" value="MULTIDRUG TRANSPORTER EMRE"/>
    <property type="match status" value="1"/>
</dbReference>
<dbReference type="OrthoDB" id="3175079at2"/>
<comment type="similarity">
    <text evidence="7">Belongs to the drug/metabolite transporter (DMT) superfamily. Small multidrug resistance (SMR) (TC 2.A.7.1) family.</text>
</comment>
<keyword evidence="2" id="KW-0813">Transport</keyword>
<dbReference type="InterPro" id="IPR000390">
    <property type="entry name" value="Small_drug/metabolite_transptr"/>
</dbReference>
<dbReference type="InterPro" id="IPR045324">
    <property type="entry name" value="Small_multidrug_res"/>
</dbReference>
<evidence type="ECO:0000313" key="10">
    <source>
        <dbReference type="Proteomes" id="UP000293291"/>
    </source>
</evidence>
<evidence type="ECO:0000256" key="3">
    <source>
        <dbReference type="ARBA" id="ARBA00022475"/>
    </source>
</evidence>
<feature type="transmembrane region" description="Helical" evidence="8">
    <location>
        <begin position="28"/>
        <end position="49"/>
    </location>
</feature>
<keyword evidence="4 7" id="KW-0812">Transmembrane</keyword>
<sequence length="117" mass="12092">MNRWVLLTAAILCEVAATLSLKGALDLPALYIVVAVGYPASFTLLALALRQGMALGVAYGIWAALGVATTAVMSSLIFDEALTALMGLGIVLIIAGVLTVELGSQSAHKHTRTQEAP</sequence>
<dbReference type="GO" id="GO:0005886">
    <property type="term" value="C:plasma membrane"/>
    <property type="evidence" value="ECO:0007669"/>
    <property type="project" value="UniProtKB-SubCell"/>
</dbReference>
<comment type="subcellular location">
    <subcellularLocation>
        <location evidence="1 7">Cell membrane</location>
        <topology evidence="1 7">Multi-pass membrane protein</topology>
    </subcellularLocation>
</comment>
<accession>A0A4Q2S8P2</accession>
<keyword evidence="5 8" id="KW-1133">Transmembrane helix</keyword>
<proteinExistence type="inferred from homology"/>
<comment type="caution">
    <text evidence="9">The sequence shown here is derived from an EMBL/GenBank/DDBJ whole genome shotgun (WGS) entry which is preliminary data.</text>
</comment>
<reference evidence="9 10" key="1">
    <citation type="submission" date="2019-01" db="EMBL/GenBank/DDBJ databases">
        <title>Novel species of Nocardioides.</title>
        <authorList>
            <person name="Liu Q."/>
            <person name="Xin Y.-H."/>
        </authorList>
    </citation>
    <scope>NUCLEOTIDE SEQUENCE [LARGE SCALE GENOMIC DNA]</scope>
    <source>
        <strain evidence="9 10">CGMCC 4.6875</strain>
    </source>
</reference>
<evidence type="ECO:0000256" key="1">
    <source>
        <dbReference type="ARBA" id="ARBA00004651"/>
    </source>
</evidence>
<gene>
    <name evidence="9" type="ORF">EUA07_15550</name>
</gene>
<dbReference type="RefSeq" id="WP_129456095.1">
    <property type="nucleotide sequence ID" value="NZ_JACXYX010000017.1"/>
</dbReference>
<dbReference type="Pfam" id="PF00893">
    <property type="entry name" value="Multi_Drug_Res"/>
    <property type="match status" value="1"/>
</dbReference>
<dbReference type="Proteomes" id="UP000293291">
    <property type="component" value="Unassembled WGS sequence"/>
</dbReference>
<dbReference type="AlphaFoldDB" id="A0A4Q2S8P2"/>
<dbReference type="EMBL" id="SDWU01000017">
    <property type="protein sequence ID" value="RYB99902.1"/>
    <property type="molecule type" value="Genomic_DNA"/>
</dbReference>
<dbReference type="GO" id="GO:0022857">
    <property type="term" value="F:transmembrane transporter activity"/>
    <property type="evidence" value="ECO:0007669"/>
    <property type="project" value="InterPro"/>
</dbReference>
<organism evidence="9 10">
    <name type="scientific">Nocardioides ganghwensis</name>
    <dbReference type="NCBI Taxonomy" id="252230"/>
    <lineage>
        <taxon>Bacteria</taxon>
        <taxon>Bacillati</taxon>
        <taxon>Actinomycetota</taxon>
        <taxon>Actinomycetes</taxon>
        <taxon>Propionibacteriales</taxon>
        <taxon>Nocardioidaceae</taxon>
        <taxon>Nocardioides</taxon>
    </lineage>
</organism>
<evidence type="ECO:0000256" key="7">
    <source>
        <dbReference type="RuleBase" id="RU003942"/>
    </source>
</evidence>
<evidence type="ECO:0000256" key="5">
    <source>
        <dbReference type="ARBA" id="ARBA00022989"/>
    </source>
</evidence>
<name>A0A4Q2S8P2_9ACTN</name>
<protein>
    <submittedName>
        <fullName evidence="9">Multidrug efflux SMR transporter</fullName>
    </submittedName>
</protein>
<feature type="transmembrane region" description="Helical" evidence="8">
    <location>
        <begin position="56"/>
        <end position="78"/>
    </location>
</feature>
<dbReference type="SUPFAM" id="SSF103481">
    <property type="entry name" value="Multidrug resistance efflux transporter EmrE"/>
    <property type="match status" value="1"/>
</dbReference>
<evidence type="ECO:0000256" key="6">
    <source>
        <dbReference type="ARBA" id="ARBA00023136"/>
    </source>
</evidence>
<keyword evidence="3" id="KW-1003">Cell membrane</keyword>
<keyword evidence="10" id="KW-1185">Reference proteome</keyword>
<evidence type="ECO:0000256" key="4">
    <source>
        <dbReference type="ARBA" id="ARBA00022692"/>
    </source>
</evidence>
<dbReference type="Gene3D" id="1.10.3730.20">
    <property type="match status" value="1"/>
</dbReference>
<dbReference type="PANTHER" id="PTHR30561">
    <property type="entry name" value="SMR FAMILY PROTON-DEPENDENT DRUG EFFLUX TRANSPORTER SUGE"/>
    <property type="match status" value="1"/>
</dbReference>
<evidence type="ECO:0000313" key="9">
    <source>
        <dbReference type="EMBL" id="RYB99902.1"/>
    </source>
</evidence>
<evidence type="ECO:0000256" key="8">
    <source>
        <dbReference type="SAM" id="Phobius"/>
    </source>
</evidence>
<feature type="transmembrane region" description="Helical" evidence="8">
    <location>
        <begin position="84"/>
        <end position="103"/>
    </location>
</feature>
<dbReference type="InterPro" id="IPR037185">
    <property type="entry name" value="EmrE-like"/>
</dbReference>
<evidence type="ECO:0000256" key="2">
    <source>
        <dbReference type="ARBA" id="ARBA00022448"/>
    </source>
</evidence>